<organism evidence="1 2">
    <name type="scientific">Dickeya lacustris</name>
    <dbReference type="NCBI Taxonomy" id="2259638"/>
    <lineage>
        <taxon>Bacteria</taxon>
        <taxon>Pseudomonadati</taxon>
        <taxon>Pseudomonadota</taxon>
        <taxon>Gammaproteobacteria</taxon>
        <taxon>Enterobacterales</taxon>
        <taxon>Pectobacteriaceae</taxon>
        <taxon>Dickeya</taxon>
    </lineage>
</organism>
<evidence type="ECO:0000313" key="2">
    <source>
        <dbReference type="Proteomes" id="UP001219630"/>
    </source>
</evidence>
<evidence type="ECO:0000313" key="1">
    <source>
        <dbReference type="EMBL" id="WFN56227.1"/>
    </source>
</evidence>
<dbReference type="SUPFAM" id="SSF51126">
    <property type="entry name" value="Pectin lyase-like"/>
    <property type="match status" value="1"/>
</dbReference>
<sequence length="868" mass="84494">MSAQASPAGGPSLALDTGALGGMYANRIRLVSTGQGVGVNTSGLGARQGDITLTADGHLQVGTAVAQGALTAQGRTLTLTGQQQAEGDIRLRGGQGVALTTSGVRAGGGLTVESGGAVTATAAQLSAGVTAAGQVMPGYGVTLSGASLGLGQSHLSGDRLSLRSDGGVSQASGGAWRADSGLTVSGGALSLDGEAGAQSLSLSGTTLDGRGRWQASGALTAQGFTQAGWDGELLAGGPLTVTAQSLENRGTLAGGELRLTTPALTNRGTVSGRQVTVQAGRLQNGGTLAADTSLTVTADGVENGGQLLAGGALTVSGGAVSNRGTVSGGTVTVSGSSLESQGTVQGREQVQLTVTGALNQGASGRLSSGGLLQVSGGSLSDAGTTQARRMALTTGVWQHSGSLSVTEDGRLAVTSLFNDGAVFAGGPLSLTGDYQGAGLLTSDAALSLTGNTQIGTGGRWQADSLTLTGDTLINAGQVNAAGALTLTLADGLTNGGTLAGGVTTLRAGMLDNSGLLSGRNGLTVTLPSADTASSFNTLSNASNTVSLAPAPGTLRNTGRLEGQRLAVNAASLSGSGTLLGVDALTLAITGAANNGAGGQWLSGGALGVTAATLDNAGEMQGDTLTLSAVDLTNRGRLLGLNGLTLEATTLTTGRDSQLLSAGTAWLRAASLTSDGVWQAGRLLIRGGEMHNAGQLESDGALDITLTGGLGNSGALRANGAAQWQAATLANSGEVSVRGALTAQALSFTNDGTLAAGGPLSLTGDYQGAGRLYSDAALSLTGNTQIGTGGRWQADSLTLTGDTLINAGQVNAAGALTLTLADGLTNGGTLAGGVTTLRAGMLDNSGLLSGRNGLTVTLPSADTASSLIP</sequence>
<reference evidence="1 2" key="1">
    <citation type="submission" date="2022-12" db="EMBL/GenBank/DDBJ databases">
        <title>Complete genome sequencing of Dickeya lacustris type strain LMG30899.</title>
        <authorList>
            <person name="Dobhal S."/>
            <person name="Arizala D."/>
            <person name="Arif M."/>
        </authorList>
    </citation>
    <scope>NUCLEOTIDE SEQUENCE [LARGE SCALE GENOMIC DNA]</scope>
    <source>
        <strain evidence="1 2">LMG30899</strain>
    </source>
</reference>
<dbReference type="Pfam" id="PF05594">
    <property type="entry name" value="Fil_haemagg"/>
    <property type="match status" value="5"/>
</dbReference>
<dbReference type="Proteomes" id="UP001219630">
    <property type="component" value="Chromosome"/>
</dbReference>
<accession>A0ABY8G8G7</accession>
<dbReference type="InterPro" id="IPR008619">
    <property type="entry name" value="Filamentous_hemagglutn_rpt"/>
</dbReference>
<dbReference type="InterPro" id="IPR010069">
    <property type="entry name" value="CdiA_FHA1_rpt"/>
</dbReference>
<proteinExistence type="predicted"/>
<gene>
    <name evidence="1" type="ORF">O1Q98_02640</name>
</gene>
<dbReference type="NCBIfam" id="TIGR01731">
    <property type="entry name" value="fil_hemag_20aa"/>
    <property type="match status" value="10"/>
</dbReference>
<keyword evidence="2" id="KW-1185">Reference proteome</keyword>
<name>A0ABY8G8G7_9GAMM</name>
<dbReference type="InterPro" id="IPR012334">
    <property type="entry name" value="Pectin_lyas_fold"/>
</dbReference>
<protein>
    <submittedName>
        <fullName evidence="1">Uncharacterized protein</fullName>
    </submittedName>
</protein>
<dbReference type="EMBL" id="CP114280">
    <property type="protein sequence ID" value="WFN56227.1"/>
    <property type="molecule type" value="Genomic_DNA"/>
</dbReference>
<dbReference type="Gene3D" id="2.160.20.10">
    <property type="entry name" value="Single-stranded right-handed beta-helix, Pectin lyase-like"/>
    <property type="match status" value="1"/>
</dbReference>
<dbReference type="InterPro" id="IPR011050">
    <property type="entry name" value="Pectin_lyase_fold/virulence"/>
</dbReference>